<feature type="domain" description="Gylcosyl hydrolase 115 C-terminal" evidence="1">
    <location>
        <begin position="143"/>
        <end position="320"/>
    </location>
</feature>
<sequence length="324" mass="34199">MGAWPGDNKFQCPDGYNFPPPSVTLDALDPIQDRYVDVGAGGPASFDFTVTSNVSWVKLSDTSGSISPDNTEKRIFISVSDWSQVGEGSNAALINFAAKTAPKDLVVPVTLIAKNTKNALPSTFTGMAGFHPSGLFLNKPLSGFVEGGGVISIEAAHTARNTSVDGLAWRNLPGIGRTLSGITPWPRGGADANYTAGTGPSVEYDFYNFNTTNMTVVAYISPSLNANGRDRPLAYAMQLDDKDVQSSYYMPFGAPGTEPAAWGGSDGFVANSIVTANLTWSNVSPGAHTLKVFMIEPAVIIQKVVIDTGGLKVSYLGPPESLHI</sequence>
<comment type="caution">
    <text evidence="2">The sequence shown here is derived from an EMBL/GenBank/DDBJ whole genome shotgun (WGS) entry which is preliminary data.</text>
</comment>
<keyword evidence="3" id="KW-1185">Reference proteome</keyword>
<organism evidence="2 3">
    <name type="scientific">Marasmius crinis-equi</name>
    <dbReference type="NCBI Taxonomy" id="585013"/>
    <lineage>
        <taxon>Eukaryota</taxon>
        <taxon>Fungi</taxon>
        <taxon>Dikarya</taxon>
        <taxon>Basidiomycota</taxon>
        <taxon>Agaricomycotina</taxon>
        <taxon>Agaricomycetes</taxon>
        <taxon>Agaricomycetidae</taxon>
        <taxon>Agaricales</taxon>
        <taxon>Marasmiineae</taxon>
        <taxon>Marasmiaceae</taxon>
        <taxon>Marasmius</taxon>
    </lineage>
</organism>
<protein>
    <recommendedName>
        <fullName evidence="1">Gylcosyl hydrolase 115 C-terminal domain-containing protein</fullName>
    </recommendedName>
</protein>
<dbReference type="PANTHER" id="PTHR37842:SF2">
    <property type="entry name" value="GYLCOSYL HYDROLASE 115 C-TERMINAL DOMAIN-CONTAINING PROTEIN"/>
    <property type="match status" value="1"/>
</dbReference>
<proteinExistence type="predicted"/>
<gene>
    <name evidence="2" type="ORF">V5O48_017389</name>
</gene>
<dbReference type="Pfam" id="PF17829">
    <property type="entry name" value="GH115_C"/>
    <property type="match status" value="1"/>
</dbReference>
<evidence type="ECO:0000313" key="3">
    <source>
        <dbReference type="Proteomes" id="UP001465976"/>
    </source>
</evidence>
<evidence type="ECO:0000259" key="1">
    <source>
        <dbReference type="Pfam" id="PF17829"/>
    </source>
</evidence>
<accession>A0ABR3EP51</accession>
<dbReference type="Proteomes" id="UP001465976">
    <property type="component" value="Unassembled WGS sequence"/>
</dbReference>
<dbReference type="InterPro" id="IPR041437">
    <property type="entry name" value="GH115_C"/>
</dbReference>
<name>A0ABR3EP51_9AGAR</name>
<evidence type="ECO:0000313" key="2">
    <source>
        <dbReference type="EMBL" id="KAL0564653.1"/>
    </source>
</evidence>
<dbReference type="PANTHER" id="PTHR37842">
    <property type="match status" value="1"/>
</dbReference>
<dbReference type="Gene3D" id="2.60.120.1620">
    <property type="match status" value="1"/>
</dbReference>
<reference evidence="2 3" key="1">
    <citation type="submission" date="2024-02" db="EMBL/GenBank/DDBJ databases">
        <title>A draft genome for the cacao thread blight pathogen Marasmius crinis-equi.</title>
        <authorList>
            <person name="Cohen S.P."/>
            <person name="Baruah I.K."/>
            <person name="Amoako-Attah I."/>
            <person name="Bukari Y."/>
            <person name="Meinhardt L.W."/>
            <person name="Bailey B.A."/>
        </authorList>
    </citation>
    <scope>NUCLEOTIDE SEQUENCE [LARGE SCALE GENOMIC DNA]</scope>
    <source>
        <strain evidence="2 3">GH-76</strain>
    </source>
</reference>
<dbReference type="EMBL" id="JBAHYK010002646">
    <property type="protein sequence ID" value="KAL0564653.1"/>
    <property type="molecule type" value="Genomic_DNA"/>
</dbReference>